<evidence type="ECO:0000256" key="1">
    <source>
        <dbReference type="SAM" id="MobiDB-lite"/>
    </source>
</evidence>
<dbReference type="Ensembl" id="ENSMALT00000022790.1">
    <property type="protein sequence ID" value="ENSMALP00000022364.1"/>
    <property type="gene ID" value="ENSMALG00000015606.1"/>
</dbReference>
<dbReference type="PRINTS" id="PR00828">
    <property type="entry name" value="FORMIN"/>
</dbReference>
<organism evidence="2 3">
    <name type="scientific">Monopterus albus</name>
    <name type="common">Swamp eel</name>
    <dbReference type="NCBI Taxonomy" id="43700"/>
    <lineage>
        <taxon>Eukaryota</taxon>
        <taxon>Metazoa</taxon>
        <taxon>Chordata</taxon>
        <taxon>Craniata</taxon>
        <taxon>Vertebrata</taxon>
        <taxon>Euteleostomi</taxon>
        <taxon>Actinopterygii</taxon>
        <taxon>Neopterygii</taxon>
        <taxon>Teleostei</taxon>
        <taxon>Neoteleostei</taxon>
        <taxon>Acanthomorphata</taxon>
        <taxon>Anabantaria</taxon>
        <taxon>Synbranchiformes</taxon>
        <taxon>Synbranchidae</taxon>
        <taxon>Monopterus</taxon>
    </lineage>
</organism>
<dbReference type="AlphaFoldDB" id="A0A3Q3JR20"/>
<proteinExistence type="predicted"/>
<evidence type="ECO:0000313" key="3">
    <source>
        <dbReference type="Proteomes" id="UP000261600"/>
    </source>
</evidence>
<name>A0A3Q3JR20_MONAL</name>
<protein>
    <submittedName>
        <fullName evidence="2">Uncharacterized protein</fullName>
    </submittedName>
</protein>
<reference evidence="2" key="2">
    <citation type="submission" date="2025-09" db="UniProtKB">
        <authorList>
            <consortium name="Ensembl"/>
        </authorList>
    </citation>
    <scope>IDENTIFICATION</scope>
</reference>
<feature type="region of interest" description="Disordered" evidence="1">
    <location>
        <begin position="627"/>
        <end position="654"/>
    </location>
</feature>
<evidence type="ECO:0000313" key="2">
    <source>
        <dbReference type="Ensembl" id="ENSMALP00000022364.1"/>
    </source>
</evidence>
<feature type="region of interest" description="Disordered" evidence="1">
    <location>
        <begin position="446"/>
        <end position="467"/>
    </location>
</feature>
<dbReference type="GO" id="GO:0005884">
    <property type="term" value="C:actin filament"/>
    <property type="evidence" value="ECO:0007669"/>
    <property type="project" value="InterPro"/>
</dbReference>
<feature type="compositionally biased region" description="Basic and acidic residues" evidence="1">
    <location>
        <begin position="515"/>
        <end position="529"/>
    </location>
</feature>
<feature type="region of interest" description="Disordered" evidence="1">
    <location>
        <begin position="509"/>
        <end position="530"/>
    </location>
</feature>
<dbReference type="InterPro" id="IPR001265">
    <property type="entry name" value="Formin_Cappuccino_subfam"/>
</dbReference>
<dbReference type="Proteomes" id="UP000261600">
    <property type="component" value="Unplaced"/>
</dbReference>
<dbReference type="STRING" id="43700.ENSMALP00000022364"/>
<feature type="region of interest" description="Disordered" evidence="1">
    <location>
        <begin position="391"/>
        <end position="418"/>
    </location>
</feature>
<dbReference type="GO" id="GO:0008017">
    <property type="term" value="F:microtubule binding"/>
    <property type="evidence" value="ECO:0007669"/>
    <property type="project" value="InterPro"/>
</dbReference>
<reference evidence="2" key="1">
    <citation type="submission" date="2025-08" db="UniProtKB">
        <authorList>
            <consortium name="Ensembl"/>
        </authorList>
    </citation>
    <scope>IDENTIFICATION</scope>
</reference>
<sequence length="744" mass="82588">MQLLNSAYLQAAAALTQKCGMWRNNEAPITKQGASGEFSYWTKPPSMTTVEPGEAVVSVGWLRHRDEKKCLPLEGRCAPSFKYKSRASHSAKASNDHDWGKQDLTMSEQRNQTSDSSGKQLISQQATKKAAAKLCWLAMEHHQLLADLLSLCEDCANKVRMGNWDGKLQDYILIGSHVLSSRNCPFSRSPEHKRAISKSKKMKQLGSRKLFGVEDFLPGKIKKTVRDGASYIELPVQNSVSACAAPVATQIPGTPTSVHVSDNPMAGSYVSEIANPVLPMEEPFQIACESLDFTVDNQNFDPDMDFYNDFSEYDGELGYQSSSCSLMEGLTRRESGSNLRPIKRFDSPTETLSETALAVKTAQDMYNEINQRYIGVRVVAKVQDVEGRVQHVGHTSSDRSGPTMPHPGTSSCQQGYGELISPNRDQLLGISGEKTSNKLSEGLQLPLFNTISPSPPARSHTKSPSSPSLAGVFNASFPSSNSLQSMSPVLSPLFSKQESPQLNHRIVLLSDNDVAPDRDSSSNTDEPRIFTEVINKNGNKRTVTRLDLNLSRWPSNSKWNSSGNSTTTEDSLLRQDDIWMLDGDDPREPLSRVPHPDHLDFLRITPPEDDLIGDTPYYPKLDCTTEVTSPADSEDRTPGRLQAVWPPPRSKNEEEKVGLKYTEAEHQAALFQLKRECKEELEKMHANYELKVFQLRGEHAGSVSKLEEIIANMQRDKSYNNTCKEHRAVRDAAVSNAADRARPD</sequence>
<keyword evidence="3" id="KW-1185">Reference proteome</keyword>
<dbReference type="GO" id="GO:0045010">
    <property type="term" value="P:actin nucleation"/>
    <property type="evidence" value="ECO:0007669"/>
    <property type="project" value="InterPro"/>
</dbReference>
<accession>A0A3Q3JR20</accession>